<evidence type="ECO:0000313" key="2">
    <source>
        <dbReference type="EMBL" id="NAS24145.1"/>
    </source>
</evidence>
<evidence type="ECO:0000259" key="1">
    <source>
        <dbReference type="PROSITE" id="PS50943"/>
    </source>
</evidence>
<keyword evidence="3" id="KW-1185">Reference proteome</keyword>
<dbReference type="Gene3D" id="1.10.260.40">
    <property type="entry name" value="lambda repressor-like DNA-binding domains"/>
    <property type="match status" value="1"/>
</dbReference>
<dbReference type="Pfam" id="PF13560">
    <property type="entry name" value="HTH_31"/>
    <property type="match status" value="1"/>
</dbReference>
<accession>A0A7C9J4E6</accession>
<dbReference type="AlphaFoldDB" id="A0A7C9J4E6"/>
<dbReference type="CDD" id="cd00093">
    <property type="entry name" value="HTH_XRE"/>
    <property type="match status" value="1"/>
</dbReference>
<dbReference type="SMART" id="SM00530">
    <property type="entry name" value="HTH_XRE"/>
    <property type="match status" value="1"/>
</dbReference>
<dbReference type="RefSeq" id="WP_161481356.1">
    <property type="nucleotide sequence ID" value="NZ_WXEW01000006.1"/>
</dbReference>
<dbReference type="EMBL" id="WXEW01000006">
    <property type="protein sequence ID" value="NAS24145.1"/>
    <property type="molecule type" value="Genomic_DNA"/>
</dbReference>
<protein>
    <submittedName>
        <fullName evidence="2">Helix-turn-helix domain-containing protein</fullName>
    </submittedName>
</protein>
<proteinExistence type="predicted"/>
<dbReference type="GO" id="GO:0003677">
    <property type="term" value="F:DNA binding"/>
    <property type="evidence" value="ECO:0007669"/>
    <property type="project" value="InterPro"/>
</dbReference>
<reference evidence="2 3" key="1">
    <citation type="submission" date="2020-01" db="EMBL/GenBank/DDBJ databases">
        <title>Herbidospora sp. NEAU-GS84 nov., a novel actinomycete isolated from soil.</title>
        <authorList>
            <person name="Han L."/>
        </authorList>
    </citation>
    <scope>NUCLEOTIDE SEQUENCE [LARGE SCALE GENOMIC DNA]</scope>
    <source>
        <strain evidence="2 3">NEAU-GS84</strain>
    </source>
</reference>
<dbReference type="SUPFAM" id="SSF47413">
    <property type="entry name" value="lambda repressor-like DNA-binding domains"/>
    <property type="match status" value="1"/>
</dbReference>
<dbReference type="InterPro" id="IPR010982">
    <property type="entry name" value="Lambda_DNA-bd_dom_sf"/>
</dbReference>
<gene>
    <name evidence="2" type="ORF">GT755_20930</name>
</gene>
<comment type="caution">
    <text evidence="2">The sequence shown here is derived from an EMBL/GenBank/DDBJ whole genome shotgun (WGS) entry which is preliminary data.</text>
</comment>
<feature type="domain" description="HTH cro/C1-type" evidence="1">
    <location>
        <begin position="7"/>
        <end position="59"/>
    </location>
</feature>
<evidence type="ECO:0000313" key="3">
    <source>
        <dbReference type="Proteomes" id="UP000479526"/>
    </source>
</evidence>
<dbReference type="InterPro" id="IPR001387">
    <property type="entry name" value="Cro/C1-type_HTH"/>
</dbReference>
<sequence length="401" mass="42299">MESFGEALRRLRGDLSIRGLARRANCSPSYISALEFGKNIPSSAVVSALDAALGAGGELIRLHDMEVGPTERREALGLIGIVLGGASGALPATDGLERIRMLVERRLGGPDLGFWEEVAWEHAHGVGAHPATDGIGRLSADVLALETALTHVKGNPPAWARVRTRLLYLLAYALGSAGREHESRHWWAAARRAAVAAGDDMRAFVVAQEAIQALYEKRPLTLVLSRAGEALAGDRPSVARARALGARAHAKVLLGDLAAAYADLDEQARVFDRLPADVTSDAASAEGWPVTRLLHSRSLVYTLAGHPRAAAAQAEAVAAYPSAAVRPIAQIRLHEAMSAVRGGEVVAGLAHAEQALTAAQSAGYSHYVRQLATMVADQAPAGHEALHSFRDRVAGLRGGMS</sequence>
<organism evidence="2 3">
    <name type="scientific">Herbidospora solisilvae</name>
    <dbReference type="NCBI Taxonomy" id="2696284"/>
    <lineage>
        <taxon>Bacteria</taxon>
        <taxon>Bacillati</taxon>
        <taxon>Actinomycetota</taxon>
        <taxon>Actinomycetes</taxon>
        <taxon>Streptosporangiales</taxon>
        <taxon>Streptosporangiaceae</taxon>
        <taxon>Herbidospora</taxon>
    </lineage>
</organism>
<dbReference type="Proteomes" id="UP000479526">
    <property type="component" value="Unassembled WGS sequence"/>
</dbReference>
<name>A0A7C9J4E6_9ACTN</name>
<dbReference type="PROSITE" id="PS50943">
    <property type="entry name" value="HTH_CROC1"/>
    <property type="match status" value="1"/>
</dbReference>